<sequence>MVLSRSLPARPKSTRLFDLIPNAEAKDEVMVVVKEVLKKRGAREMVRIVSQSNEPSKMSCYIRVRKM</sequence>
<comment type="caution">
    <text evidence="1">The sequence shown here is derived from an EMBL/GenBank/DDBJ whole genome shotgun (WGS) entry which is preliminary data.</text>
</comment>
<proteinExistence type="predicted"/>
<gene>
    <name evidence="1" type="ORF">SK128_002800</name>
</gene>
<evidence type="ECO:0000313" key="1">
    <source>
        <dbReference type="EMBL" id="KAK7077456.1"/>
    </source>
</evidence>
<reference evidence="1 2" key="1">
    <citation type="submission" date="2023-11" db="EMBL/GenBank/DDBJ databases">
        <title>Halocaridina rubra genome assembly.</title>
        <authorList>
            <person name="Smith C."/>
        </authorList>
    </citation>
    <scope>NUCLEOTIDE SEQUENCE [LARGE SCALE GENOMIC DNA]</scope>
    <source>
        <strain evidence="1">EP-1</strain>
        <tissue evidence="1">Whole</tissue>
    </source>
</reference>
<dbReference type="AlphaFoldDB" id="A0AAN8X748"/>
<keyword evidence="2" id="KW-1185">Reference proteome</keyword>
<protein>
    <submittedName>
        <fullName evidence="1">Uncharacterized protein</fullName>
    </submittedName>
</protein>
<name>A0AAN8X748_HALRR</name>
<dbReference type="EMBL" id="JAXCGZ010008788">
    <property type="protein sequence ID" value="KAK7077456.1"/>
    <property type="molecule type" value="Genomic_DNA"/>
</dbReference>
<accession>A0AAN8X748</accession>
<feature type="non-terminal residue" evidence="1">
    <location>
        <position position="67"/>
    </location>
</feature>
<organism evidence="1 2">
    <name type="scientific">Halocaridina rubra</name>
    <name type="common">Hawaiian red shrimp</name>
    <dbReference type="NCBI Taxonomy" id="373956"/>
    <lineage>
        <taxon>Eukaryota</taxon>
        <taxon>Metazoa</taxon>
        <taxon>Ecdysozoa</taxon>
        <taxon>Arthropoda</taxon>
        <taxon>Crustacea</taxon>
        <taxon>Multicrustacea</taxon>
        <taxon>Malacostraca</taxon>
        <taxon>Eumalacostraca</taxon>
        <taxon>Eucarida</taxon>
        <taxon>Decapoda</taxon>
        <taxon>Pleocyemata</taxon>
        <taxon>Caridea</taxon>
        <taxon>Atyoidea</taxon>
        <taxon>Atyidae</taxon>
        <taxon>Halocaridina</taxon>
    </lineage>
</organism>
<dbReference type="Proteomes" id="UP001381693">
    <property type="component" value="Unassembled WGS sequence"/>
</dbReference>
<evidence type="ECO:0000313" key="2">
    <source>
        <dbReference type="Proteomes" id="UP001381693"/>
    </source>
</evidence>